<dbReference type="CDD" id="cd06170">
    <property type="entry name" value="LuxR_C_like"/>
    <property type="match status" value="1"/>
</dbReference>
<dbReference type="InterPro" id="IPR036388">
    <property type="entry name" value="WH-like_DNA-bd_sf"/>
</dbReference>
<evidence type="ECO:0008006" key="10">
    <source>
        <dbReference type="Google" id="ProtNLM"/>
    </source>
</evidence>
<reference evidence="8 9" key="1">
    <citation type="submission" date="2014-12" db="EMBL/GenBank/DDBJ databases">
        <title>Draft Genome Sequence of Pseudoalteromonas luteoviolacea HI1.</title>
        <authorList>
            <person name="Asahina A.Y."/>
            <person name="Hadfield M.G."/>
        </authorList>
    </citation>
    <scope>NUCLEOTIDE SEQUENCE [LARGE SCALE GENOMIC DNA]</scope>
    <source>
        <strain evidence="8 9">HI1</strain>
    </source>
</reference>
<dbReference type="SUPFAM" id="SSF52172">
    <property type="entry name" value="CheY-like"/>
    <property type="match status" value="1"/>
</dbReference>
<dbReference type="InterPro" id="IPR016032">
    <property type="entry name" value="Sig_transdc_resp-reg_C-effctor"/>
</dbReference>
<dbReference type="PRINTS" id="PR00038">
    <property type="entry name" value="HTHLUXR"/>
</dbReference>
<evidence type="ECO:0000259" key="6">
    <source>
        <dbReference type="PROSITE" id="PS50043"/>
    </source>
</evidence>
<feature type="domain" description="HTH luxR-type" evidence="6">
    <location>
        <begin position="145"/>
        <end position="210"/>
    </location>
</feature>
<dbReference type="SUPFAM" id="SSF46894">
    <property type="entry name" value="C-terminal effector domain of the bipartite response regulators"/>
    <property type="match status" value="1"/>
</dbReference>
<gene>
    <name evidence="8" type="ORF">JF50_17050</name>
</gene>
<protein>
    <recommendedName>
        <fullName evidence="10">Response regulator transcription factor</fullName>
    </recommendedName>
</protein>
<dbReference type="SMART" id="SM00421">
    <property type="entry name" value="HTH_LUXR"/>
    <property type="match status" value="1"/>
</dbReference>
<dbReference type="OrthoDB" id="9796655at2"/>
<evidence type="ECO:0000256" key="4">
    <source>
        <dbReference type="ARBA" id="ARBA00023163"/>
    </source>
</evidence>
<dbReference type="InterPro" id="IPR000792">
    <property type="entry name" value="Tscrpt_reg_LuxR_C"/>
</dbReference>
<keyword evidence="2" id="KW-0805">Transcription regulation</keyword>
<dbReference type="InterPro" id="IPR058245">
    <property type="entry name" value="NreC/VraR/RcsB-like_REC"/>
</dbReference>
<dbReference type="EMBL" id="JWIC01000007">
    <property type="protein sequence ID" value="KID56023.1"/>
    <property type="molecule type" value="Genomic_DNA"/>
</dbReference>
<dbReference type="AlphaFoldDB" id="A0A0C1MNE4"/>
<dbReference type="SMART" id="SM00448">
    <property type="entry name" value="REC"/>
    <property type="match status" value="1"/>
</dbReference>
<evidence type="ECO:0000313" key="8">
    <source>
        <dbReference type="EMBL" id="KID56023.1"/>
    </source>
</evidence>
<keyword evidence="1 5" id="KW-0597">Phosphoprotein</keyword>
<dbReference type="CDD" id="cd17535">
    <property type="entry name" value="REC_NarL-like"/>
    <property type="match status" value="1"/>
</dbReference>
<evidence type="ECO:0000256" key="2">
    <source>
        <dbReference type="ARBA" id="ARBA00023015"/>
    </source>
</evidence>
<dbReference type="PANTHER" id="PTHR43214:SF41">
    <property type="entry name" value="NITRATE_NITRITE RESPONSE REGULATOR PROTEIN NARP"/>
    <property type="match status" value="1"/>
</dbReference>
<dbReference type="InterPro" id="IPR001789">
    <property type="entry name" value="Sig_transdc_resp-reg_receiver"/>
</dbReference>
<feature type="modified residue" description="4-aspartylphosphate" evidence="5">
    <location>
        <position position="61"/>
    </location>
</feature>
<dbReference type="GO" id="GO:0003677">
    <property type="term" value="F:DNA binding"/>
    <property type="evidence" value="ECO:0007669"/>
    <property type="project" value="UniProtKB-KW"/>
</dbReference>
<keyword evidence="3" id="KW-0238">DNA-binding</keyword>
<dbReference type="GO" id="GO:0006355">
    <property type="term" value="P:regulation of DNA-templated transcription"/>
    <property type="evidence" value="ECO:0007669"/>
    <property type="project" value="InterPro"/>
</dbReference>
<comment type="caution">
    <text evidence="8">The sequence shown here is derived from an EMBL/GenBank/DDBJ whole genome shotgun (WGS) entry which is preliminary data.</text>
</comment>
<sequence length="213" mass="23982">MNYGFGHRLNILIADDHHLVRQGIRALIVQANISNAIFDAEDGEQAWQCIHTLQPEIAILDISMGNMSGLEVCHKIKQRQLSTKVIFLSMHEDIKIINRAFAAGAHAYLPKSDAFNTLTQAIKHVCNGEQFISPRLKTKLEAYQLCAKDFILTAREQEIVTHISSGLTNREIAERLCISIKTVDNHRTRIMKKLGLNKTAELVRFAVKEGLVL</sequence>
<name>A0A0C1MNE4_9GAMM</name>
<dbReference type="InterPro" id="IPR011006">
    <property type="entry name" value="CheY-like_superfamily"/>
</dbReference>
<dbReference type="Proteomes" id="UP000031327">
    <property type="component" value="Unassembled WGS sequence"/>
</dbReference>
<dbReference type="PROSITE" id="PS50110">
    <property type="entry name" value="RESPONSE_REGULATORY"/>
    <property type="match status" value="1"/>
</dbReference>
<dbReference type="Gene3D" id="3.40.50.2300">
    <property type="match status" value="1"/>
</dbReference>
<evidence type="ECO:0000256" key="3">
    <source>
        <dbReference type="ARBA" id="ARBA00023125"/>
    </source>
</evidence>
<dbReference type="InterPro" id="IPR039420">
    <property type="entry name" value="WalR-like"/>
</dbReference>
<dbReference type="Pfam" id="PF00072">
    <property type="entry name" value="Response_reg"/>
    <property type="match status" value="1"/>
</dbReference>
<proteinExistence type="predicted"/>
<dbReference type="PROSITE" id="PS50043">
    <property type="entry name" value="HTH_LUXR_2"/>
    <property type="match status" value="1"/>
</dbReference>
<evidence type="ECO:0000259" key="7">
    <source>
        <dbReference type="PROSITE" id="PS50110"/>
    </source>
</evidence>
<keyword evidence="4" id="KW-0804">Transcription</keyword>
<evidence type="ECO:0000256" key="1">
    <source>
        <dbReference type="ARBA" id="ARBA00022553"/>
    </source>
</evidence>
<dbReference type="RefSeq" id="WP_039610595.1">
    <property type="nucleotide sequence ID" value="NZ_JWIC01000007.1"/>
</dbReference>
<dbReference type="PANTHER" id="PTHR43214">
    <property type="entry name" value="TWO-COMPONENT RESPONSE REGULATOR"/>
    <property type="match status" value="1"/>
</dbReference>
<dbReference type="PROSITE" id="PS00622">
    <property type="entry name" value="HTH_LUXR_1"/>
    <property type="match status" value="1"/>
</dbReference>
<dbReference type="GO" id="GO:0000160">
    <property type="term" value="P:phosphorelay signal transduction system"/>
    <property type="evidence" value="ECO:0007669"/>
    <property type="project" value="InterPro"/>
</dbReference>
<feature type="domain" description="Response regulatory" evidence="7">
    <location>
        <begin position="10"/>
        <end position="126"/>
    </location>
</feature>
<dbReference type="Gene3D" id="1.10.10.10">
    <property type="entry name" value="Winged helix-like DNA-binding domain superfamily/Winged helix DNA-binding domain"/>
    <property type="match status" value="1"/>
</dbReference>
<evidence type="ECO:0000313" key="9">
    <source>
        <dbReference type="Proteomes" id="UP000031327"/>
    </source>
</evidence>
<evidence type="ECO:0000256" key="5">
    <source>
        <dbReference type="PROSITE-ProRule" id="PRU00169"/>
    </source>
</evidence>
<organism evidence="8 9">
    <name type="scientific">Pseudoalteromonas luteoviolacea</name>
    <dbReference type="NCBI Taxonomy" id="43657"/>
    <lineage>
        <taxon>Bacteria</taxon>
        <taxon>Pseudomonadati</taxon>
        <taxon>Pseudomonadota</taxon>
        <taxon>Gammaproteobacteria</taxon>
        <taxon>Alteromonadales</taxon>
        <taxon>Pseudoalteromonadaceae</taxon>
        <taxon>Pseudoalteromonas</taxon>
    </lineage>
</organism>
<accession>A0A0C1MNE4</accession>
<dbReference type="Pfam" id="PF00196">
    <property type="entry name" value="GerE"/>
    <property type="match status" value="1"/>
</dbReference>